<dbReference type="GeneID" id="30147063"/>
<keyword evidence="1" id="KW-0812">Transmembrane</keyword>
<keyword evidence="1" id="KW-1133">Transmembrane helix</keyword>
<evidence type="ECO:0000256" key="1">
    <source>
        <dbReference type="SAM" id="Phobius"/>
    </source>
</evidence>
<name>A0A1E3QNT3_9ASCO</name>
<evidence type="ECO:0000259" key="2">
    <source>
        <dbReference type="Pfam" id="PF00149"/>
    </source>
</evidence>
<dbReference type="Gene3D" id="3.60.21.10">
    <property type="match status" value="1"/>
</dbReference>
<dbReference type="Proteomes" id="UP000094336">
    <property type="component" value="Unassembled WGS sequence"/>
</dbReference>
<dbReference type="PANTHER" id="PTHR42850:SF4">
    <property type="entry name" value="ZINC-DEPENDENT ENDOPOLYPHOSPHATASE"/>
    <property type="match status" value="1"/>
</dbReference>
<dbReference type="EMBL" id="KV454433">
    <property type="protein sequence ID" value="ODQ79104.1"/>
    <property type="molecule type" value="Genomic_DNA"/>
</dbReference>
<evidence type="ECO:0000313" key="4">
    <source>
        <dbReference type="Proteomes" id="UP000094336"/>
    </source>
</evidence>
<evidence type="ECO:0000313" key="3">
    <source>
        <dbReference type="EMBL" id="ODQ79104.1"/>
    </source>
</evidence>
<gene>
    <name evidence="3" type="ORF">BABINDRAFT_162169</name>
</gene>
<dbReference type="GO" id="GO:0005737">
    <property type="term" value="C:cytoplasm"/>
    <property type="evidence" value="ECO:0007669"/>
    <property type="project" value="TreeGrafter"/>
</dbReference>
<sequence>MNESTPLVQADLTSPNHTNYRQTKDIEQNEYYEYESTPHNKCFVILYSICGALITAGAFYFLGFYLPNMFLPVAQALEPLRKVAALDVQLHPYLATPHGTSRLVLIGDIHGQFNELQKLLKQMAYSRKRDTVVLLGDFISKGPDSFKMLDWAEQNNIKCILGNHELNILDIYTHYHRLDPLVFEASDANSISLPVNLPPGMSVMRLDEDPEFLLARRLEPRHVKYLNSCPIILKLGPVAFRPSKSSPYDTDPTLFSGSVQGVAVHGGLNPSIVSLEEQDPWDVVSVRDLVPPFFNETSELPLEDGVSWTSKWKELQQTLSREKQMVVYYGHDAHRGLRLKSWSKGLDLGCNKGKQLSALTVWAEEGKKKKGGKHQKREVVYKDKLYQVEC</sequence>
<dbReference type="OrthoDB" id="10267127at2759"/>
<dbReference type="Pfam" id="PF00149">
    <property type="entry name" value="Metallophos"/>
    <property type="match status" value="1"/>
</dbReference>
<feature type="domain" description="Calcineurin-like phosphoesterase" evidence="2">
    <location>
        <begin position="102"/>
        <end position="179"/>
    </location>
</feature>
<dbReference type="GO" id="GO:0016791">
    <property type="term" value="F:phosphatase activity"/>
    <property type="evidence" value="ECO:0007669"/>
    <property type="project" value="TreeGrafter"/>
</dbReference>
<dbReference type="InterPro" id="IPR050126">
    <property type="entry name" value="Ap4A_hydrolase"/>
</dbReference>
<dbReference type="PANTHER" id="PTHR42850">
    <property type="entry name" value="METALLOPHOSPHOESTERASE"/>
    <property type="match status" value="1"/>
</dbReference>
<dbReference type="GO" id="GO:0000298">
    <property type="term" value="F:endopolyphosphatase activity"/>
    <property type="evidence" value="ECO:0007669"/>
    <property type="project" value="TreeGrafter"/>
</dbReference>
<keyword evidence="4" id="KW-1185">Reference proteome</keyword>
<reference evidence="4" key="1">
    <citation type="submission" date="2016-05" db="EMBL/GenBank/DDBJ databases">
        <title>Comparative genomics of biotechnologically important yeasts.</title>
        <authorList>
            <consortium name="DOE Joint Genome Institute"/>
            <person name="Riley R."/>
            <person name="Haridas S."/>
            <person name="Wolfe K.H."/>
            <person name="Lopes M.R."/>
            <person name="Hittinger C.T."/>
            <person name="Goker M."/>
            <person name="Salamov A."/>
            <person name="Wisecaver J."/>
            <person name="Long T.M."/>
            <person name="Aerts A.L."/>
            <person name="Barry K."/>
            <person name="Choi C."/>
            <person name="Clum A."/>
            <person name="Coughlan A.Y."/>
            <person name="Deshpande S."/>
            <person name="Douglass A.P."/>
            <person name="Hanson S.J."/>
            <person name="Klenk H.-P."/>
            <person name="Labutti K."/>
            <person name="Lapidus A."/>
            <person name="Lindquist E."/>
            <person name="Lipzen A."/>
            <person name="Meier-Kolthoff J.P."/>
            <person name="Ohm R.A."/>
            <person name="Otillar R.P."/>
            <person name="Pangilinan J."/>
            <person name="Peng Y."/>
            <person name="Rokas A."/>
            <person name="Rosa C.A."/>
            <person name="Scheuner C."/>
            <person name="Sibirny A.A."/>
            <person name="Slot J.C."/>
            <person name="Stielow J.B."/>
            <person name="Sun H."/>
            <person name="Kurtzman C.P."/>
            <person name="Blackwell M."/>
            <person name="Grigoriev I.V."/>
            <person name="Jeffries T.W."/>
        </authorList>
    </citation>
    <scope>NUCLEOTIDE SEQUENCE [LARGE SCALE GENOMIC DNA]</scope>
    <source>
        <strain evidence="4">NRRL Y-12698</strain>
    </source>
</reference>
<keyword evidence="1" id="KW-0472">Membrane</keyword>
<dbReference type="InterPro" id="IPR004843">
    <property type="entry name" value="Calcineurin-like_PHP"/>
</dbReference>
<protein>
    <recommendedName>
        <fullName evidence="2">Calcineurin-like phosphoesterase domain-containing protein</fullName>
    </recommendedName>
</protein>
<dbReference type="RefSeq" id="XP_018984432.1">
    <property type="nucleotide sequence ID" value="XM_019129210.1"/>
</dbReference>
<feature type="transmembrane region" description="Helical" evidence="1">
    <location>
        <begin position="44"/>
        <end position="66"/>
    </location>
</feature>
<dbReference type="AlphaFoldDB" id="A0A1E3QNT3"/>
<dbReference type="SUPFAM" id="SSF56300">
    <property type="entry name" value="Metallo-dependent phosphatases"/>
    <property type="match status" value="1"/>
</dbReference>
<dbReference type="InterPro" id="IPR029052">
    <property type="entry name" value="Metallo-depent_PP-like"/>
</dbReference>
<dbReference type="STRING" id="984486.A0A1E3QNT3"/>
<organism evidence="3 4">
    <name type="scientific">Babjeviella inositovora NRRL Y-12698</name>
    <dbReference type="NCBI Taxonomy" id="984486"/>
    <lineage>
        <taxon>Eukaryota</taxon>
        <taxon>Fungi</taxon>
        <taxon>Dikarya</taxon>
        <taxon>Ascomycota</taxon>
        <taxon>Saccharomycotina</taxon>
        <taxon>Pichiomycetes</taxon>
        <taxon>Serinales incertae sedis</taxon>
        <taxon>Babjeviella</taxon>
    </lineage>
</organism>
<accession>A0A1E3QNT3</accession>
<proteinExistence type="predicted"/>
<dbReference type="GO" id="GO:0006798">
    <property type="term" value="P:polyphosphate catabolic process"/>
    <property type="evidence" value="ECO:0007669"/>
    <property type="project" value="TreeGrafter"/>
</dbReference>